<dbReference type="Pfam" id="PF17921">
    <property type="entry name" value="Integrase_H2C2"/>
    <property type="match status" value="1"/>
</dbReference>
<dbReference type="Gene3D" id="3.30.420.10">
    <property type="entry name" value="Ribonuclease H-like superfamily/Ribonuclease H"/>
    <property type="match status" value="1"/>
</dbReference>
<keyword evidence="3" id="KW-1185">Reference proteome</keyword>
<organism evidence="2 3">
    <name type="scientific">Helianthus annuus</name>
    <name type="common">Common sunflower</name>
    <dbReference type="NCBI Taxonomy" id="4232"/>
    <lineage>
        <taxon>Eukaryota</taxon>
        <taxon>Viridiplantae</taxon>
        <taxon>Streptophyta</taxon>
        <taxon>Embryophyta</taxon>
        <taxon>Tracheophyta</taxon>
        <taxon>Spermatophyta</taxon>
        <taxon>Magnoliopsida</taxon>
        <taxon>eudicotyledons</taxon>
        <taxon>Gunneridae</taxon>
        <taxon>Pentapetalae</taxon>
        <taxon>asterids</taxon>
        <taxon>campanulids</taxon>
        <taxon>Asterales</taxon>
        <taxon>Asteraceae</taxon>
        <taxon>Asteroideae</taxon>
        <taxon>Heliantheae alliance</taxon>
        <taxon>Heliantheae</taxon>
        <taxon>Helianthus</taxon>
    </lineage>
</organism>
<evidence type="ECO:0000313" key="3">
    <source>
        <dbReference type="Proteomes" id="UP000215914"/>
    </source>
</evidence>
<dbReference type="InParanoid" id="A0A251SHT7"/>
<dbReference type="PANTHER" id="PTHR45835">
    <property type="entry name" value="YALI0A06105P"/>
    <property type="match status" value="1"/>
</dbReference>
<sequence length="193" mass="22699">MAPNEEGALYFKKRIWVPLYGGIREVILNEAHKSRYSIHPGSDKMYQDLKEYYWWPRLKSDVAVYVGKCLTCAKVKAEYQKPSGLLQQPEIPVWKWEQISMDFITKLPRTPRGHDMIWVIIDRLTKSAHFLPIQEFESYMSTWCTHETGFNENSIYSQNMFSYKVYKSAKQNGMNSHQHYVDVFPKLTCISGN</sequence>
<evidence type="ECO:0000313" key="2">
    <source>
        <dbReference type="EMBL" id="OTF98404.1"/>
    </source>
</evidence>
<dbReference type="Gene3D" id="1.10.340.70">
    <property type="match status" value="1"/>
</dbReference>
<gene>
    <name evidence="2" type="ORF">HannXRQ_Chr14g0445221</name>
</gene>
<dbReference type="EMBL" id="CM007903">
    <property type="protein sequence ID" value="OTF98404.1"/>
    <property type="molecule type" value="Genomic_DNA"/>
</dbReference>
<dbReference type="AlphaFoldDB" id="A0A251SHT7"/>
<proteinExistence type="predicted"/>
<reference evidence="3" key="1">
    <citation type="journal article" date="2017" name="Nature">
        <title>The sunflower genome provides insights into oil metabolism, flowering and Asterid evolution.</title>
        <authorList>
            <person name="Badouin H."/>
            <person name="Gouzy J."/>
            <person name="Grassa C.J."/>
            <person name="Murat F."/>
            <person name="Staton S.E."/>
            <person name="Cottret L."/>
            <person name="Lelandais-Briere C."/>
            <person name="Owens G.L."/>
            <person name="Carrere S."/>
            <person name="Mayjonade B."/>
            <person name="Legrand L."/>
            <person name="Gill N."/>
            <person name="Kane N.C."/>
            <person name="Bowers J.E."/>
            <person name="Hubner S."/>
            <person name="Bellec A."/>
            <person name="Berard A."/>
            <person name="Berges H."/>
            <person name="Blanchet N."/>
            <person name="Boniface M.C."/>
            <person name="Brunel D."/>
            <person name="Catrice O."/>
            <person name="Chaidir N."/>
            <person name="Claudel C."/>
            <person name="Donnadieu C."/>
            <person name="Faraut T."/>
            <person name="Fievet G."/>
            <person name="Helmstetter N."/>
            <person name="King M."/>
            <person name="Knapp S.J."/>
            <person name="Lai Z."/>
            <person name="Le Paslier M.C."/>
            <person name="Lippi Y."/>
            <person name="Lorenzon L."/>
            <person name="Mandel J.R."/>
            <person name="Marage G."/>
            <person name="Marchand G."/>
            <person name="Marquand E."/>
            <person name="Bret-Mestries E."/>
            <person name="Morien E."/>
            <person name="Nambeesan S."/>
            <person name="Nguyen T."/>
            <person name="Pegot-Espagnet P."/>
            <person name="Pouilly N."/>
            <person name="Raftis F."/>
            <person name="Sallet E."/>
            <person name="Schiex T."/>
            <person name="Thomas J."/>
            <person name="Vandecasteele C."/>
            <person name="Vares D."/>
            <person name="Vear F."/>
            <person name="Vautrin S."/>
            <person name="Crespi M."/>
            <person name="Mangin B."/>
            <person name="Burke J.M."/>
            <person name="Salse J."/>
            <person name="Munos S."/>
            <person name="Vincourt P."/>
            <person name="Rieseberg L.H."/>
            <person name="Langlade N.B."/>
        </authorList>
    </citation>
    <scope>NUCLEOTIDE SEQUENCE [LARGE SCALE GENOMIC DNA]</scope>
    <source>
        <strain evidence="3">cv. SF193</strain>
    </source>
</reference>
<dbReference type="PANTHER" id="PTHR45835:SF99">
    <property type="entry name" value="CHROMO DOMAIN-CONTAINING PROTEIN-RELATED"/>
    <property type="match status" value="1"/>
</dbReference>
<name>A0A251SHT7_HELAN</name>
<evidence type="ECO:0000259" key="1">
    <source>
        <dbReference type="Pfam" id="PF17921"/>
    </source>
</evidence>
<feature type="domain" description="Integrase zinc-binding" evidence="1">
    <location>
        <begin position="24"/>
        <end position="77"/>
    </location>
</feature>
<dbReference type="Proteomes" id="UP000215914">
    <property type="component" value="Chromosome 14"/>
</dbReference>
<dbReference type="InterPro" id="IPR036397">
    <property type="entry name" value="RNaseH_sf"/>
</dbReference>
<dbReference type="OMA" id="CTHETGF"/>
<accession>A0A251SHT7</accession>
<dbReference type="InterPro" id="IPR041588">
    <property type="entry name" value="Integrase_H2C2"/>
</dbReference>
<dbReference type="SUPFAM" id="SSF53098">
    <property type="entry name" value="Ribonuclease H-like"/>
    <property type="match status" value="1"/>
</dbReference>
<dbReference type="GO" id="GO:0003676">
    <property type="term" value="F:nucleic acid binding"/>
    <property type="evidence" value="ECO:0007669"/>
    <property type="project" value="InterPro"/>
</dbReference>
<dbReference type="STRING" id="4232.A0A251SHT7"/>
<protein>
    <submittedName>
        <fullName evidence="2">Putative ribonuclease H-like domain-containing protein</fullName>
    </submittedName>
</protein>
<dbReference type="InterPro" id="IPR012337">
    <property type="entry name" value="RNaseH-like_sf"/>
</dbReference>